<evidence type="ECO:0000313" key="3">
    <source>
        <dbReference type="Proteomes" id="UP000759443"/>
    </source>
</evidence>
<dbReference type="EMBL" id="JAGGJU010000007">
    <property type="protein sequence ID" value="MBP1851259.1"/>
    <property type="molecule type" value="Genomic_DNA"/>
</dbReference>
<evidence type="ECO:0000256" key="1">
    <source>
        <dbReference type="SAM" id="Phobius"/>
    </source>
</evidence>
<gene>
    <name evidence="2" type="ORF">J2Z17_002704</name>
</gene>
<feature type="transmembrane region" description="Helical" evidence="1">
    <location>
        <begin position="277"/>
        <end position="295"/>
    </location>
</feature>
<feature type="transmembrane region" description="Helical" evidence="1">
    <location>
        <begin position="118"/>
        <end position="140"/>
    </location>
</feature>
<dbReference type="RefSeq" id="WP_209945816.1">
    <property type="nucleotide sequence ID" value="NZ_JAGGJU010000007.1"/>
</dbReference>
<feature type="transmembrane region" description="Helical" evidence="1">
    <location>
        <begin position="219"/>
        <end position="237"/>
    </location>
</feature>
<organism evidence="2 3">
    <name type="scientific">Rhizobium halophytocola</name>
    <dbReference type="NCBI Taxonomy" id="735519"/>
    <lineage>
        <taxon>Bacteria</taxon>
        <taxon>Pseudomonadati</taxon>
        <taxon>Pseudomonadota</taxon>
        <taxon>Alphaproteobacteria</taxon>
        <taxon>Hyphomicrobiales</taxon>
        <taxon>Rhizobiaceae</taxon>
        <taxon>Rhizobium/Agrobacterium group</taxon>
        <taxon>Rhizobium</taxon>
    </lineage>
</organism>
<evidence type="ECO:0008006" key="4">
    <source>
        <dbReference type="Google" id="ProtNLM"/>
    </source>
</evidence>
<feature type="transmembrane region" description="Helical" evidence="1">
    <location>
        <begin position="29"/>
        <end position="52"/>
    </location>
</feature>
<keyword evidence="1" id="KW-0472">Membrane</keyword>
<dbReference type="Proteomes" id="UP000759443">
    <property type="component" value="Unassembled WGS sequence"/>
</dbReference>
<sequence>MGVAGITTAGTNRAGLDRGSLWDRFAVSLALYCALAVILILATTLPFATDYIGGDNDDTMRLVEVRDFLGGQGWFDLMQYRLGLGDGTLMHWSRLIDLPIASLIRFFALFAGPERAEALAAAAWPLLLTLPLLAALGLGARRLGGTVAMHVAFALGVLFLVTTNRFLPGALDHHNVQLTLVAWMAAMLIDARMRASSLAVAGFCAALAIAIGAETTPLVAIVCLIVAISWLLVGQAYRRAAAAYGLSLALFISLFFFATVPPHLYGARTCDNLSISYYGLASIGGLLLAVSALAFSGRSLAVRAGLLAVDGLIAGAAVLILAPHCLQGPLADLDPMLVKFWLSHVSEAYSALEELKLDPGKFGGFYAVGLFGLSVCLFRALKGDRAFQHWTLFAMILVAWGVALIQVRGAVFSDMLAIPPLAFLIAELRDISRREPENPSKSFAFAVSVLMAVSSVWGFAGMLLTNGTAEVTESFANTVSASEDCRSGSAMRQLAGLKAATVAAPVDSGAQILRFTHHRVIAGPYHRDQGGMLTELHIGLAPPSEAPAFLRGADIGIVAFCPSDYQTQFLIDSKPDGLFAALKRGDVPPYLVPLPKDPQSGFQLYRVALGKN</sequence>
<protein>
    <recommendedName>
        <fullName evidence="4">GtrA family protein</fullName>
    </recommendedName>
</protein>
<keyword evidence="3" id="KW-1185">Reference proteome</keyword>
<name>A0ABS4DZZ0_9HYPH</name>
<feature type="transmembrane region" description="Helical" evidence="1">
    <location>
        <begin position="147"/>
        <end position="167"/>
    </location>
</feature>
<proteinExistence type="predicted"/>
<feature type="transmembrane region" description="Helical" evidence="1">
    <location>
        <begin position="302"/>
        <end position="322"/>
    </location>
</feature>
<comment type="caution">
    <text evidence="2">The sequence shown here is derived from an EMBL/GenBank/DDBJ whole genome shotgun (WGS) entry which is preliminary data.</text>
</comment>
<feature type="transmembrane region" description="Helical" evidence="1">
    <location>
        <begin position="387"/>
        <end position="405"/>
    </location>
</feature>
<evidence type="ECO:0000313" key="2">
    <source>
        <dbReference type="EMBL" id="MBP1851259.1"/>
    </source>
</evidence>
<feature type="transmembrane region" description="Helical" evidence="1">
    <location>
        <begin position="443"/>
        <end position="464"/>
    </location>
</feature>
<accession>A0ABS4DZZ0</accession>
<keyword evidence="1" id="KW-0812">Transmembrane</keyword>
<feature type="transmembrane region" description="Helical" evidence="1">
    <location>
        <begin position="362"/>
        <end position="380"/>
    </location>
</feature>
<keyword evidence="1" id="KW-1133">Transmembrane helix</keyword>
<reference evidence="2 3" key="1">
    <citation type="submission" date="2021-03" db="EMBL/GenBank/DDBJ databases">
        <title>Genomic Encyclopedia of Type Strains, Phase IV (KMG-IV): sequencing the most valuable type-strain genomes for metagenomic binning, comparative biology and taxonomic classification.</title>
        <authorList>
            <person name="Goeker M."/>
        </authorList>
    </citation>
    <scope>NUCLEOTIDE SEQUENCE [LARGE SCALE GENOMIC DNA]</scope>
    <source>
        <strain evidence="2 3">DSM 21600</strain>
    </source>
</reference>
<feature type="transmembrane region" description="Helical" evidence="1">
    <location>
        <begin position="244"/>
        <end position="265"/>
    </location>
</feature>